<proteinExistence type="predicted"/>
<feature type="compositionally biased region" description="Basic and acidic residues" evidence="1">
    <location>
        <begin position="445"/>
        <end position="470"/>
    </location>
</feature>
<reference evidence="2 3" key="1">
    <citation type="submission" date="2018-06" db="EMBL/GenBank/DDBJ databases">
        <title>Genomic Encyclopedia of Type Strains, Phase IV (KMG-IV): sequencing the most valuable type-strain genomes for metagenomic binning, comparative biology and taxonomic classification.</title>
        <authorList>
            <person name="Goeker M."/>
        </authorList>
    </citation>
    <scope>NUCLEOTIDE SEQUENCE [LARGE SCALE GENOMIC DNA]</scope>
    <source>
        <strain evidence="2 3">DSM 44599</strain>
    </source>
</reference>
<dbReference type="OrthoDB" id="4551876at2"/>
<feature type="compositionally biased region" description="Basic and acidic residues" evidence="1">
    <location>
        <begin position="588"/>
        <end position="606"/>
    </location>
</feature>
<feature type="region of interest" description="Disordered" evidence="1">
    <location>
        <begin position="423"/>
        <end position="487"/>
    </location>
</feature>
<feature type="compositionally biased region" description="Low complexity" evidence="1">
    <location>
        <begin position="430"/>
        <end position="444"/>
    </location>
</feature>
<evidence type="ECO:0000313" key="2">
    <source>
        <dbReference type="EMBL" id="RBO88920.1"/>
    </source>
</evidence>
<accession>A0A366DFR8</accession>
<evidence type="ECO:0000313" key="3">
    <source>
        <dbReference type="Proteomes" id="UP000252586"/>
    </source>
</evidence>
<organism evidence="2 3">
    <name type="scientific">Nocardia puris</name>
    <dbReference type="NCBI Taxonomy" id="208602"/>
    <lineage>
        <taxon>Bacteria</taxon>
        <taxon>Bacillati</taxon>
        <taxon>Actinomycetota</taxon>
        <taxon>Actinomycetes</taxon>
        <taxon>Mycobacteriales</taxon>
        <taxon>Nocardiaceae</taxon>
        <taxon>Nocardia</taxon>
    </lineage>
</organism>
<feature type="compositionally biased region" description="Pro residues" evidence="1">
    <location>
        <begin position="380"/>
        <end position="398"/>
    </location>
</feature>
<sequence>MAGEGENPWVAFQEQAAAGKIDIGEGAARSAAGIVADSLTMMLIGKAATDRITEYQGFGNLPSGQTLRQRFLSVARDLDDRLAEDEKILRGMGEMFLIAGKIYEDTDESAAEQFETFRMDRFGNWQDTRRDFPGVPLRGEGTLPGWARELRSGTSGPHFPEGDRLPDPNSEVQPQTKGMGAIPVELVEKPNDSARDGDRWTGDPSIENAYAIEYTTFYELGQALGDHSQDVIDAAAVWNWISARLDVAFNDLANGIEQLHASGEWGGEGPQASLTAALTYRSNVLDLTSAVSSVGNNLSWTSGWLHTVKLNMPWQASWDGAGGTASVGKPYARDVLLPRARTAFNNFYVPGVQQSSSAIPPMPPPNKELLTVTPEETPGGPGPGPGPGPGLPIGPGPGPGYLDTRGLQQIAGPRDGARLDTERLQREQQEAAARQQQAAAQWQREQQEAARRQQEQQAREQAAEQARRAAEQAASAGEQAAQEAMSAAQQAAQGIPALGGLPTPSALDAARAAALNAAKGLGSGPGPGGAAPAARPVGDVGKLFPRAGVASGVTTGLAGAARAGIASMGPYPGPPGAAGAAGRNAGGEGKEHKRPAYLDSAEHLDEAVGEAPTAFKPVVDQ</sequence>
<protein>
    <recommendedName>
        <fullName evidence="4">PPE family protein</fullName>
    </recommendedName>
</protein>
<dbReference type="Proteomes" id="UP000252586">
    <property type="component" value="Unassembled WGS sequence"/>
</dbReference>
<dbReference type="EMBL" id="QNRE01000008">
    <property type="protein sequence ID" value="RBO88920.1"/>
    <property type="molecule type" value="Genomic_DNA"/>
</dbReference>
<feature type="region of interest" description="Disordered" evidence="1">
    <location>
        <begin position="354"/>
        <end position="407"/>
    </location>
</feature>
<feature type="region of interest" description="Disordered" evidence="1">
    <location>
        <begin position="570"/>
        <end position="621"/>
    </location>
</feature>
<feature type="compositionally biased region" description="Low complexity" evidence="1">
    <location>
        <begin position="471"/>
        <end position="487"/>
    </location>
</feature>
<dbReference type="AlphaFoldDB" id="A0A366DFR8"/>
<gene>
    <name evidence="2" type="ORF">DFR74_108145</name>
</gene>
<comment type="caution">
    <text evidence="2">The sequence shown here is derived from an EMBL/GenBank/DDBJ whole genome shotgun (WGS) entry which is preliminary data.</text>
</comment>
<dbReference type="PANTHER" id="PTHR12460:SF0">
    <property type="entry name" value="CID DOMAIN-CONTAINING PROTEIN-RELATED"/>
    <property type="match status" value="1"/>
</dbReference>
<dbReference type="GO" id="GO:0031124">
    <property type="term" value="P:mRNA 3'-end processing"/>
    <property type="evidence" value="ECO:0007669"/>
    <property type="project" value="TreeGrafter"/>
</dbReference>
<evidence type="ECO:0008006" key="4">
    <source>
        <dbReference type="Google" id="ProtNLM"/>
    </source>
</evidence>
<name>A0A366DFR8_9NOCA</name>
<dbReference type="STRING" id="1210090.GCA_001613185_02174"/>
<dbReference type="GO" id="GO:0000993">
    <property type="term" value="F:RNA polymerase II complex binding"/>
    <property type="evidence" value="ECO:0007669"/>
    <property type="project" value="TreeGrafter"/>
</dbReference>
<dbReference type="RefSeq" id="WP_067507414.1">
    <property type="nucleotide sequence ID" value="NZ_CP107943.1"/>
</dbReference>
<dbReference type="PANTHER" id="PTHR12460">
    <property type="entry name" value="CYCLIN-DEPENDENT KINASE INHIBITOR-RELATED PROTEIN"/>
    <property type="match status" value="1"/>
</dbReference>
<feature type="region of interest" description="Disordered" evidence="1">
    <location>
        <begin position="152"/>
        <end position="175"/>
    </location>
</feature>
<evidence type="ECO:0000256" key="1">
    <source>
        <dbReference type="SAM" id="MobiDB-lite"/>
    </source>
</evidence>
<keyword evidence="3" id="KW-1185">Reference proteome</keyword>